<feature type="region of interest" description="Disordered" evidence="1">
    <location>
        <begin position="65"/>
        <end position="120"/>
    </location>
</feature>
<organism evidence="2 3">
    <name type="scientific">Monilinia fructigena</name>
    <dbReference type="NCBI Taxonomy" id="38457"/>
    <lineage>
        <taxon>Eukaryota</taxon>
        <taxon>Fungi</taxon>
        <taxon>Dikarya</taxon>
        <taxon>Ascomycota</taxon>
        <taxon>Pezizomycotina</taxon>
        <taxon>Leotiomycetes</taxon>
        <taxon>Helotiales</taxon>
        <taxon>Sclerotiniaceae</taxon>
        <taxon>Monilinia</taxon>
    </lineage>
</organism>
<proteinExistence type="predicted"/>
<dbReference type="InterPro" id="IPR015943">
    <property type="entry name" value="WD40/YVTN_repeat-like_dom_sf"/>
</dbReference>
<name>A0A395ILG0_9HELO</name>
<sequence>MGVGCFEGGDGLEILGGGTDGVVRVWEGVGSREGACERDWEWRAHDDPIGSTVLHPSGTVVATCSGQRAEPIIKDDSASDDSDENTSGDESVSDSLRSQSMIRKATGRAPDNSLKVWSLT</sequence>
<reference evidence="2 3" key="1">
    <citation type="submission" date="2018-06" db="EMBL/GenBank/DDBJ databases">
        <title>Genome Sequence of the Brown Rot Fungal Pathogen Monilinia fructigena.</title>
        <authorList>
            <person name="Landi L."/>
            <person name="De Miccolis Angelini R.M."/>
            <person name="Pollastro S."/>
            <person name="Abate D."/>
            <person name="Faretra F."/>
            <person name="Romanazzi G."/>
        </authorList>
    </citation>
    <scope>NUCLEOTIDE SEQUENCE [LARGE SCALE GENOMIC DNA]</scope>
    <source>
        <strain evidence="2 3">Mfrg269</strain>
    </source>
</reference>
<protein>
    <recommendedName>
        <fullName evidence="4">Anaphase-promoting complex subunit 4 WD40 domain-containing protein</fullName>
    </recommendedName>
</protein>
<keyword evidence="3" id="KW-1185">Reference proteome</keyword>
<dbReference type="Gene3D" id="2.130.10.10">
    <property type="entry name" value="YVTN repeat-like/Quinoprotein amine dehydrogenase"/>
    <property type="match status" value="1"/>
</dbReference>
<accession>A0A395ILG0</accession>
<feature type="compositionally biased region" description="Polar residues" evidence="1">
    <location>
        <begin position="88"/>
        <end position="101"/>
    </location>
</feature>
<evidence type="ECO:0000256" key="1">
    <source>
        <dbReference type="SAM" id="MobiDB-lite"/>
    </source>
</evidence>
<dbReference type="AlphaFoldDB" id="A0A395ILG0"/>
<evidence type="ECO:0008006" key="4">
    <source>
        <dbReference type="Google" id="ProtNLM"/>
    </source>
</evidence>
<dbReference type="PANTHER" id="PTHR13211:SF0">
    <property type="entry name" value="TELOMERASE CAJAL BODY PROTEIN 1"/>
    <property type="match status" value="1"/>
</dbReference>
<feature type="compositionally biased region" description="Acidic residues" evidence="1">
    <location>
        <begin position="78"/>
        <end position="87"/>
    </location>
</feature>
<evidence type="ECO:0000313" key="3">
    <source>
        <dbReference type="Proteomes" id="UP000249056"/>
    </source>
</evidence>
<comment type="caution">
    <text evidence="2">The sequence shown here is derived from an EMBL/GenBank/DDBJ whole genome shotgun (WGS) entry which is preliminary data.</text>
</comment>
<dbReference type="EMBL" id="QKRW01000034">
    <property type="protein sequence ID" value="RAL61110.1"/>
    <property type="molecule type" value="Genomic_DNA"/>
</dbReference>
<dbReference type="OrthoDB" id="239865at2759"/>
<dbReference type="Proteomes" id="UP000249056">
    <property type="component" value="Unassembled WGS sequence"/>
</dbReference>
<evidence type="ECO:0000313" key="2">
    <source>
        <dbReference type="EMBL" id="RAL61110.1"/>
    </source>
</evidence>
<dbReference type="PANTHER" id="PTHR13211">
    <property type="entry name" value="TELOMERASE CAJAL BODY PROTEIN 1"/>
    <property type="match status" value="1"/>
</dbReference>
<dbReference type="InterPro" id="IPR051150">
    <property type="entry name" value="SWT21/TCAB1_mRNA_Telomere"/>
</dbReference>
<dbReference type="SUPFAM" id="SSF101908">
    <property type="entry name" value="Putative isomerase YbhE"/>
    <property type="match status" value="1"/>
</dbReference>
<gene>
    <name evidence="2" type="ORF">DID88_010449</name>
</gene>